<name>A0A2V3IMB5_9FLOR</name>
<evidence type="ECO:0000313" key="3">
    <source>
        <dbReference type="Proteomes" id="UP000247409"/>
    </source>
</evidence>
<accession>A0A2V3IMB5</accession>
<feature type="compositionally biased region" description="Basic and acidic residues" evidence="1">
    <location>
        <begin position="64"/>
        <end position="75"/>
    </location>
</feature>
<feature type="region of interest" description="Disordered" evidence="1">
    <location>
        <begin position="26"/>
        <end position="77"/>
    </location>
</feature>
<keyword evidence="3" id="KW-1185">Reference proteome</keyword>
<evidence type="ECO:0000313" key="2">
    <source>
        <dbReference type="EMBL" id="PXF43226.1"/>
    </source>
</evidence>
<reference evidence="2 3" key="1">
    <citation type="journal article" date="2018" name="Mol. Biol. Evol.">
        <title>Analysis of the draft genome of the red seaweed Gracilariopsis chorda provides insights into genome size evolution in Rhodophyta.</title>
        <authorList>
            <person name="Lee J."/>
            <person name="Yang E.C."/>
            <person name="Graf L."/>
            <person name="Yang J.H."/>
            <person name="Qiu H."/>
            <person name="Zel Zion U."/>
            <person name="Chan C.X."/>
            <person name="Stephens T.G."/>
            <person name="Weber A.P.M."/>
            <person name="Boo G.H."/>
            <person name="Boo S.M."/>
            <person name="Kim K.M."/>
            <person name="Shin Y."/>
            <person name="Jung M."/>
            <person name="Lee S.J."/>
            <person name="Yim H.S."/>
            <person name="Lee J.H."/>
            <person name="Bhattacharya D."/>
            <person name="Yoon H.S."/>
        </authorList>
    </citation>
    <scope>NUCLEOTIDE SEQUENCE [LARGE SCALE GENOMIC DNA]</scope>
    <source>
        <strain evidence="2 3">SKKU-2015</strain>
        <tissue evidence="2">Whole body</tissue>
    </source>
</reference>
<evidence type="ECO:0000256" key="1">
    <source>
        <dbReference type="SAM" id="MobiDB-lite"/>
    </source>
</evidence>
<feature type="compositionally biased region" description="Polar residues" evidence="1">
    <location>
        <begin position="44"/>
        <end position="63"/>
    </location>
</feature>
<dbReference type="EMBL" id="NBIV01000133">
    <property type="protein sequence ID" value="PXF43226.1"/>
    <property type="molecule type" value="Genomic_DNA"/>
</dbReference>
<proteinExistence type="predicted"/>
<sequence length="101" mass="11213">MFPSGRYNGFNKLRLMLTNTSKPSGLCADTGGPHPPFNIASHPLQVSPTHMQRQHHSAAQSARDSTDASKEREVDNWMMYASDPPLMLLFDHRSSSARSSD</sequence>
<comment type="caution">
    <text evidence="2">The sequence shown here is derived from an EMBL/GenBank/DDBJ whole genome shotgun (WGS) entry which is preliminary data.</text>
</comment>
<gene>
    <name evidence="2" type="ORF">BWQ96_07055</name>
</gene>
<dbReference type="Proteomes" id="UP000247409">
    <property type="component" value="Unassembled WGS sequence"/>
</dbReference>
<dbReference type="AlphaFoldDB" id="A0A2V3IMB5"/>
<organism evidence="2 3">
    <name type="scientific">Gracilariopsis chorda</name>
    <dbReference type="NCBI Taxonomy" id="448386"/>
    <lineage>
        <taxon>Eukaryota</taxon>
        <taxon>Rhodophyta</taxon>
        <taxon>Florideophyceae</taxon>
        <taxon>Rhodymeniophycidae</taxon>
        <taxon>Gracilariales</taxon>
        <taxon>Gracilariaceae</taxon>
        <taxon>Gracilariopsis</taxon>
    </lineage>
</organism>
<protein>
    <submittedName>
        <fullName evidence="2">Uncharacterized protein</fullName>
    </submittedName>
</protein>